<protein>
    <recommendedName>
        <fullName evidence="1">AAA domain-containing protein</fullName>
    </recommendedName>
</protein>
<dbReference type="InterPro" id="IPR037972">
    <property type="entry name" value="RepB_N"/>
</dbReference>
<proteinExistence type="predicted"/>
<dbReference type="Gene3D" id="3.90.1530.30">
    <property type="match status" value="1"/>
</dbReference>
<dbReference type="InterPro" id="IPR025669">
    <property type="entry name" value="AAA_dom"/>
</dbReference>
<organism evidence="2">
    <name type="scientific">marine sediment metagenome</name>
    <dbReference type="NCBI Taxonomy" id="412755"/>
    <lineage>
        <taxon>unclassified sequences</taxon>
        <taxon>metagenomes</taxon>
        <taxon>ecological metagenomes</taxon>
    </lineage>
</organism>
<dbReference type="SUPFAM" id="SSF110849">
    <property type="entry name" value="ParB/Sulfiredoxin"/>
    <property type="match status" value="1"/>
</dbReference>
<dbReference type="SUPFAM" id="SSF52540">
    <property type="entry name" value="P-loop containing nucleoside triphosphate hydrolases"/>
    <property type="match status" value="1"/>
</dbReference>
<reference evidence="2" key="1">
    <citation type="journal article" date="2015" name="Nature">
        <title>Complex archaea that bridge the gap between prokaryotes and eukaryotes.</title>
        <authorList>
            <person name="Spang A."/>
            <person name="Saw J.H."/>
            <person name="Jorgensen S.L."/>
            <person name="Zaremba-Niedzwiedzka K."/>
            <person name="Martijn J."/>
            <person name="Lind A.E."/>
            <person name="van Eijk R."/>
            <person name="Schleper C."/>
            <person name="Guy L."/>
            <person name="Ettema T.J."/>
        </authorList>
    </citation>
    <scope>NUCLEOTIDE SEQUENCE</scope>
</reference>
<evidence type="ECO:0000259" key="1">
    <source>
        <dbReference type="Pfam" id="PF13614"/>
    </source>
</evidence>
<feature type="domain" description="AAA" evidence="1">
    <location>
        <begin position="41"/>
        <end position="92"/>
    </location>
</feature>
<dbReference type="InterPro" id="IPR050678">
    <property type="entry name" value="DNA_Partitioning_ATPase"/>
</dbReference>
<dbReference type="PANTHER" id="PTHR13696">
    <property type="entry name" value="P-LOOP CONTAINING NUCLEOSIDE TRIPHOSPHATE HYDROLASE"/>
    <property type="match status" value="1"/>
</dbReference>
<comment type="caution">
    <text evidence="2">The sequence shown here is derived from an EMBL/GenBank/DDBJ whole genome shotgun (WGS) entry which is preliminary data.</text>
</comment>
<name>A0A0F9B6L6_9ZZZZ</name>
<dbReference type="CDD" id="cd16405">
    <property type="entry name" value="RepB_like_N"/>
    <property type="match status" value="1"/>
</dbReference>
<dbReference type="Gene3D" id="3.40.50.300">
    <property type="entry name" value="P-loop containing nucleotide triphosphate hydrolases"/>
    <property type="match status" value="1"/>
</dbReference>
<dbReference type="AlphaFoldDB" id="A0A0F9B6L6"/>
<gene>
    <name evidence="2" type="ORF">LCGC14_2826060</name>
</gene>
<sequence>VYRILKDALARWDAGYGPKSLPANFRDAGGAFDHETYQAALNETVDVIVIDQQPSLTLVQLNGLIAADSVVIPQTMKGFDLATLSTYVSNIGEYLEFILSFEPDIEIGRGEHVILPTIVQEQNDQDTDQILDLYRRAPREILQVWYTRSDAIANASEEYKSIYEYMPPASRRVSARTFMRNANAVNDALVQRVLPDLPKRDFADTFIKERWSAVRDIMVCSPPLIISTAQIDDMVGSDRVGDWDKTEEFAALRDDISRRGQKQAIRVRPAQPDWQPDAKDPMQTDARFVIQSGRRRLAAMRQLGKPVLAVVSTDEGEARLEDLEERFKENTMRQNLSGFEELLSIGLIAEAHQDLSQAEIRFKDLHTTQNSLEDIFVGLVRRKQ</sequence>
<dbReference type="InterPro" id="IPR027417">
    <property type="entry name" value="P-loop_NTPase"/>
</dbReference>
<dbReference type="EMBL" id="LAZR01053702">
    <property type="protein sequence ID" value="KKK80181.1"/>
    <property type="molecule type" value="Genomic_DNA"/>
</dbReference>
<accession>A0A0F9B6L6</accession>
<dbReference type="Pfam" id="PF13614">
    <property type="entry name" value="AAA_31"/>
    <property type="match status" value="1"/>
</dbReference>
<dbReference type="InterPro" id="IPR036086">
    <property type="entry name" value="ParB/Sulfiredoxin_sf"/>
</dbReference>
<feature type="non-terminal residue" evidence="2">
    <location>
        <position position="1"/>
    </location>
</feature>
<evidence type="ECO:0000313" key="2">
    <source>
        <dbReference type="EMBL" id="KKK80181.1"/>
    </source>
</evidence>
<dbReference type="PANTHER" id="PTHR13696:SF52">
    <property type="entry name" value="PARA FAMILY PROTEIN CT_582"/>
    <property type="match status" value="1"/>
</dbReference>